<dbReference type="InterPro" id="IPR047657">
    <property type="entry name" value="PmbA"/>
</dbReference>
<comment type="caution">
    <text evidence="2">The sequence shown here is derived from an EMBL/GenBank/DDBJ whole genome shotgun (WGS) entry which is preliminary data.</text>
</comment>
<accession>A0A1V4AV13</accession>
<dbReference type="InterPro" id="IPR036059">
    <property type="entry name" value="TldD/PmbA_sf"/>
</dbReference>
<proteinExistence type="predicted"/>
<dbReference type="PANTHER" id="PTHR43421:SF1">
    <property type="entry name" value="METALLOPROTEASE PMBA"/>
    <property type="match status" value="1"/>
</dbReference>
<dbReference type="PANTHER" id="PTHR43421">
    <property type="entry name" value="METALLOPROTEASE PMBA"/>
    <property type="match status" value="1"/>
</dbReference>
<dbReference type="AlphaFoldDB" id="A0A1V4AV13"/>
<dbReference type="GO" id="GO:0008237">
    <property type="term" value="F:metallopeptidase activity"/>
    <property type="evidence" value="ECO:0007669"/>
    <property type="project" value="InterPro"/>
</dbReference>
<organism evidence="2 3">
    <name type="scientific">Candidatus Brocadia carolinensis</name>
    <dbReference type="NCBI Taxonomy" id="1004156"/>
    <lineage>
        <taxon>Bacteria</taxon>
        <taxon>Pseudomonadati</taxon>
        <taxon>Planctomycetota</taxon>
        <taxon>Candidatus Brocadiia</taxon>
        <taxon>Candidatus Brocadiales</taxon>
        <taxon>Candidatus Brocadiaceae</taxon>
        <taxon>Candidatus Brocadia</taxon>
    </lineage>
</organism>
<gene>
    <name evidence="2" type="ORF">AYP45_06280</name>
</gene>
<dbReference type="GO" id="GO:0006508">
    <property type="term" value="P:proteolysis"/>
    <property type="evidence" value="ECO:0007669"/>
    <property type="project" value="InterPro"/>
</dbReference>
<name>A0A1V4AV13_9BACT</name>
<dbReference type="SUPFAM" id="SSF111283">
    <property type="entry name" value="Putative modulator of DNA gyrase, PmbA/TldD"/>
    <property type="match status" value="1"/>
</dbReference>
<reference evidence="2 3" key="1">
    <citation type="journal article" date="2017" name="Water Res.">
        <title>Discovery and metagenomic analysis of an anammox bacterial enrichment related to Candidatus "Brocadia caroliniensis" in a full-scale glycerol-fed nitritation-denitritation separate centrate treatment process.</title>
        <authorList>
            <person name="Park H."/>
            <person name="Brotto A.C."/>
            <person name="van Loosdrecht M.C."/>
            <person name="Chandran K."/>
        </authorList>
    </citation>
    <scope>NUCLEOTIDE SEQUENCE [LARGE SCALE GENOMIC DNA]</scope>
    <source>
        <strain evidence="2">26THWARD</strain>
    </source>
</reference>
<dbReference type="EMBL" id="AYTS01000056">
    <property type="protein sequence ID" value="OOP56919.1"/>
    <property type="molecule type" value="Genomic_DNA"/>
</dbReference>
<dbReference type="InterPro" id="IPR045569">
    <property type="entry name" value="Metalloprtase-TldD/E_C"/>
</dbReference>
<protein>
    <recommendedName>
        <fullName evidence="1">Metalloprotease TldD/E C-terminal domain-containing protein</fullName>
    </recommendedName>
</protein>
<evidence type="ECO:0000259" key="1">
    <source>
        <dbReference type="Pfam" id="PF19289"/>
    </source>
</evidence>
<evidence type="ECO:0000313" key="3">
    <source>
        <dbReference type="Proteomes" id="UP000189681"/>
    </source>
</evidence>
<dbReference type="STRING" id="1004156.AYP45_06280"/>
<sequence>MMDTETLRTCVRDGTDFLKKQKDVIDAEVFASWNEHITVRINYTSDIPCNGIHEPKSTQGCGIAVRVVFGSGKGIKVGFGNSSNNITPGGVVEAFNKAKRNKIYDPDFLSLPVPVGKAVLENYHDPAALEISDESIVHLGWQGLKGALGEYHQKRFSKSIIAGGDITILKERMAIASTKGIDDFDESTILTANITSMIERENVKGTGWNTSTHLSHFNPEEAGRESAESAIKTIGGERISSGTYDVVFGRQPVADIFVNVLIPALSLSSVNTTDTPFLGKLGQKVASDLLTVYDDGTIKSAIGSKKISCEGIPTGRTDLIHNGFLVGFLANNYLSKKLASIVASFVPRNGFRFEKGKRSHERQPGIFPTNIVIEGKDEVSGRSLLSKINHGIYIGRIWYTYPMNGLAAGDFTSTIIADSYVVKGGEIVNPLRPNTVRINSNIMDIVKKIIAISNDKRQTIVWGGEEVVLAPEIAVQGVQLDSISDFIV</sequence>
<dbReference type="InterPro" id="IPR035068">
    <property type="entry name" value="TldD/PmbA_N"/>
</dbReference>
<evidence type="ECO:0000313" key="2">
    <source>
        <dbReference type="EMBL" id="OOP56919.1"/>
    </source>
</evidence>
<dbReference type="GO" id="GO:0005829">
    <property type="term" value="C:cytosol"/>
    <property type="evidence" value="ECO:0007669"/>
    <property type="project" value="TreeGrafter"/>
</dbReference>
<dbReference type="Proteomes" id="UP000189681">
    <property type="component" value="Unassembled WGS sequence"/>
</dbReference>
<dbReference type="Gene3D" id="3.30.2290.10">
    <property type="entry name" value="PmbA/TldD superfamily"/>
    <property type="match status" value="1"/>
</dbReference>
<feature type="domain" description="Metalloprotease TldD/E C-terminal" evidence="1">
    <location>
        <begin position="241"/>
        <end position="479"/>
    </location>
</feature>
<dbReference type="Pfam" id="PF19289">
    <property type="entry name" value="PmbA_TldD_3rd"/>
    <property type="match status" value="1"/>
</dbReference>